<keyword evidence="9" id="KW-1185">Reference proteome</keyword>
<dbReference type="GO" id="GO:0005525">
    <property type="term" value="F:GTP binding"/>
    <property type="evidence" value="ECO:0007669"/>
    <property type="project" value="UniProtKB-KW"/>
</dbReference>
<evidence type="ECO:0000259" key="7">
    <source>
        <dbReference type="Pfam" id="PF00350"/>
    </source>
</evidence>
<gene>
    <name evidence="8" type="ORF">IEO70_17350</name>
</gene>
<dbReference type="GO" id="GO:0003924">
    <property type="term" value="F:GTPase activity"/>
    <property type="evidence" value="ECO:0007669"/>
    <property type="project" value="InterPro"/>
</dbReference>
<dbReference type="Pfam" id="PF00350">
    <property type="entry name" value="Dynamin_N"/>
    <property type="match status" value="2"/>
</dbReference>
<name>A0A927CYP0_9BACI</name>
<evidence type="ECO:0000313" key="9">
    <source>
        <dbReference type="Proteomes" id="UP000602076"/>
    </source>
</evidence>
<dbReference type="AlphaFoldDB" id="A0A927CYP0"/>
<evidence type="ECO:0000256" key="6">
    <source>
        <dbReference type="SAM" id="Coils"/>
    </source>
</evidence>
<keyword evidence="3" id="KW-0378">Hydrolase</keyword>
<keyword evidence="2" id="KW-0547">Nucleotide-binding</keyword>
<feature type="coiled-coil region" evidence="6">
    <location>
        <begin position="288"/>
        <end position="330"/>
    </location>
</feature>
<protein>
    <submittedName>
        <fullName evidence="8">Dynamin family protein</fullName>
    </submittedName>
</protein>
<comment type="subcellular location">
    <subcellularLocation>
        <location evidence="1">Membrane</location>
    </subcellularLocation>
</comment>
<organism evidence="8 9">
    <name type="scientific">Peribacillus faecalis</name>
    <dbReference type="NCBI Taxonomy" id="2772559"/>
    <lineage>
        <taxon>Bacteria</taxon>
        <taxon>Bacillati</taxon>
        <taxon>Bacillota</taxon>
        <taxon>Bacilli</taxon>
        <taxon>Bacillales</taxon>
        <taxon>Bacillaceae</taxon>
        <taxon>Peribacillus</taxon>
    </lineage>
</organism>
<dbReference type="PANTHER" id="PTHR10465">
    <property type="entry name" value="TRANSMEMBRANE GTPASE FZO1"/>
    <property type="match status" value="1"/>
</dbReference>
<accession>A0A927CYP0</accession>
<dbReference type="InterPro" id="IPR005225">
    <property type="entry name" value="Small_GTP-bd"/>
</dbReference>
<dbReference type="NCBIfam" id="TIGR00231">
    <property type="entry name" value="small_GTP"/>
    <property type="match status" value="1"/>
</dbReference>
<dbReference type="InterPro" id="IPR027094">
    <property type="entry name" value="Mitofusin_fam"/>
</dbReference>
<evidence type="ECO:0000256" key="4">
    <source>
        <dbReference type="ARBA" id="ARBA00023134"/>
    </source>
</evidence>
<keyword evidence="6" id="KW-0175">Coiled coil</keyword>
<evidence type="ECO:0000256" key="2">
    <source>
        <dbReference type="ARBA" id="ARBA00022741"/>
    </source>
</evidence>
<feature type="domain" description="Dynamin N-terminal" evidence="7">
    <location>
        <begin position="49"/>
        <end position="202"/>
    </location>
</feature>
<dbReference type="InterPro" id="IPR045063">
    <property type="entry name" value="Dynamin_N"/>
</dbReference>
<sequence length="1230" mass="140431">MIKTTTSTHTRMLQSLADLYYTFEQNRDSENVLKMKELMNKTVQNEVQLAFCGHFSAGKSSMINYLVGNNILPSSPIPTSANVVKVKQGEEGVRVHFFDGLHTTFRGAHDMKDIKAYCKDGDQVRSIEIYSEDFPLPSDCAVLDTPGIDSTDDAHRVSTESTLHLADIILYVMDYNHVQSQENFLFAKKMNEAGKKLYLIVNMIDKHDESELSFEQFKDSVKNSFAAWNIEPLGIFYTSLRNMELENNEIETVKQFIVDKIQYEREHLDQSIIRSAGQIAEDHLLFIKQKQKEEIEKAEQLLSPLQEAEVQELMDKLNTLKVKKQQLQDFSNEFHLEMLKELNELIKNAYLLSAESREMIRAFLESQQDGFKVGLFFAKNKTEQERSAREETLFNELQERTKTQLEWHLRVWAENTLKQSGVTGAAELETFIQQFAVTVSMDEIKSLVMKQSEITGDYVLNFSQNVAELIKKQAKMKCIHFLDQLKLLIEDEQSDDLADLEKQLVELQAYENALNLLNTVNEQEESMRKQLQEIVAGNLIVKANGHEQLLQQLKAEAAAKEKPIDTAKLQKIEQNIETELHDILAAPVITSTSSADGSKDLQLWSEKLAIASQQLQGVQGFSTIVEELKDKANRMKEQTYTIALFGAFSAGKSSFANALFGEKVLPVSPNPTTAVINKVMAPDEGFEHRTASVKLKNADMLLDDVKLACNALQAYPETLDEAYAYAEKLDDSKNTGEGQEKAHLSFVRAFHKGYPLLKDKLGQTLKVDYDEYTAFAADESKSCFVDEIVLHFDCELTRKGIVLVDTPGADSINARHTNAAFHYIKNSDAILFVTYYNHPFAKADREFLIQLGRVKDAFSMDKMFFICNAIDLAQEEEELSDVLQYIKGQLEGFGIRFPRLFPISSKEALQERNSEYMFKHPFLQNSGMAQFQQAFSHFIQHELIDLACSSAKATVERGLNQLQEMIAVSQSSAAEKQERLQLLEQQYDQLRAAIGEYDIEIDAQKLTKENEELLYYIQQRVFLRFQDFFKESFNPANLQDDGRDMKAALRGSLQELLTSIGFDFEQEMRATSVRLEAFIRKLVTNNLGHYRKLVERTWSTAEIGDYAVGQYAVPEYSKAFTDLDANMFKKELALFKNPKSFFEKNEKQKMAEAIQAALQNPAQNYLNAEGTKAKIYYNEILQNELKQLRQYAEKVIEDVFTSFTSVLKENVDVSSYIEKESVLQQLLQDQ</sequence>
<keyword evidence="5" id="KW-0472">Membrane</keyword>
<evidence type="ECO:0000256" key="3">
    <source>
        <dbReference type="ARBA" id="ARBA00022801"/>
    </source>
</evidence>
<feature type="coiled-coil region" evidence="6">
    <location>
        <begin position="959"/>
        <end position="1000"/>
    </location>
</feature>
<dbReference type="CDD" id="cd09912">
    <property type="entry name" value="DLP_2"/>
    <property type="match status" value="2"/>
</dbReference>
<evidence type="ECO:0000256" key="1">
    <source>
        <dbReference type="ARBA" id="ARBA00004370"/>
    </source>
</evidence>
<feature type="domain" description="Dynamin N-terminal" evidence="7">
    <location>
        <begin position="642"/>
        <end position="867"/>
    </location>
</feature>
<proteinExistence type="predicted"/>
<keyword evidence="4" id="KW-0342">GTP-binding</keyword>
<dbReference type="Proteomes" id="UP000602076">
    <property type="component" value="Unassembled WGS sequence"/>
</dbReference>
<dbReference type="InterPro" id="IPR027417">
    <property type="entry name" value="P-loop_NTPase"/>
</dbReference>
<reference evidence="8" key="1">
    <citation type="submission" date="2020-09" db="EMBL/GenBank/DDBJ databases">
        <title>Bacillus faecalis sp. nov., a moderately halophilic bacterium isolated from cow faeces.</title>
        <authorList>
            <person name="Jiang L."/>
            <person name="Lee J."/>
        </authorList>
    </citation>
    <scope>NUCLEOTIDE SEQUENCE</scope>
    <source>
        <strain evidence="8">AGMB 02131</strain>
    </source>
</reference>
<dbReference type="EMBL" id="JACXSI010000055">
    <property type="protein sequence ID" value="MBD3110101.1"/>
    <property type="molecule type" value="Genomic_DNA"/>
</dbReference>
<dbReference type="RefSeq" id="WP_190999631.1">
    <property type="nucleotide sequence ID" value="NZ_JACXSI010000055.1"/>
</dbReference>
<dbReference type="Gene3D" id="3.40.50.300">
    <property type="entry name" value="P-loop containing nucleotide triphosphate hydrolases"/>
    <property type="match status" value="2"/>
</dbReference>
<feature type="coiled-coil region" evidence="6">
    <location>
        <begin position="490"/>
        <end position="530"/>
    </location>
</feature>
<dbReference type="SUPFAM" id="SSF52540">
    <property type="entry name" value="P-loop containing nucleoside triphosphate hydrolases"/>
    <property type="match status" value="2"/>
</dbReference>
<dbReference type="PANTHER" id="PTHR10465:SF0">
    <property type="entry name" value="SARCALUMENIN"/>
    <property type="match status" value="1"/>
</dbReference>
<evidence type="ECO:0000313" key="8">
    <source>
        <dbReference type="EMBL" id="MBD3110101.1"/>
    </source>
</evidence>
<comment type="caution">
    <text evidence="8">The sequence shown here is derived from an EMBL/GenBank/DDBJ whole genome shotgun (WGS) entry which is preliminary data.</text>
</comment>
<evidence type="ECO:0000256" key="5">
    <source>
        <dbReference type="ARBA" id="ARBA00023136"/>
    </source>
</evidence>
<dbReference type="GO" id="GO:0016020">
    <property type="term" value="C:membrane"/>
    <property type="evidence" value="ECO:0007669"/>
    <property type="project" value="UniProtKB-SubCell"/>
</dbReference>